<protein>
    <submittedName>
        <fullName evidence="1">Uncharacterized protein</fullName>
    </submittedName>
</protein>
<accession>A0A1Y4LWJ6</accession>
<evidence type="ECO:0000313" key="1">
    <source>
        <dbReference type="EMBL" id="OUP59421.1"/>
    </source>
</evidence>
<dbReference type="AlphaFoldDB" id="A0A1Y4LWJ6"/>
<name>A0A1Y4LWJ6_9FIRM</name>
<comment type="caution">
    <text evidence="1">The sequence shown here is derived from an EMBL/GenBank/DDBJ whole genome shotgun (WGS) entry which is preliminary data.</text>
</comment>
<organism evidence="1 2">
    <name type="scientific">Butyricicoccus pullicaecorum</name>
    <dbReference type="NCBI Taxonomy" id="501571"/>
    <lineage>
        <taxon>Bacteria</taxon>
        <taxon>Bacillati</taxon>
        <taxon>Bacillota</taxon>
        <taxon>Clostridia</taxon>
        <taxon>Eubacteriales</taxon>
        <taxon>Butyricicoccaceae</taxon>
        <taxon>Butyricicoccus</taxon>
    </lineage>
</organism>
<dbReference type="Proteomes" id="UP000195326">
    <property type="component" value="Unassembled WGS sequence"/>
</dbReference>
<gene>
    <name evidence="1" type="ORF">B5F15_05040</name>
</gene>
<evidence type="ECO:0000313" key="2">
    <source>
        <dbReference type="Proteomes" id="UP000195326"/>
    </source>
</evidence>
<dbReference type="EMBL" id="NFKL01000006">
    <property type="protein sequence ID" value="OUP59421.1"/>
    <property type="molecule type" value="Genomic_DNA"/>
</dbReference>
<dbReference type="RefSeq" id="WP_087414594.1">
    <property type="nucleotide sequence ID" value="NZ_NFKL01000006.1"/>
</dbReference>
<sequence>METVRCPHCGSPVTLYENSWECGWCGDFGNIASLGLSEQADPPACSMDHIAFDVLERGVFSILQGIRSRFGNGDTENRLTFELAIYGICQGLLPLRNRTQRNQQLLQAFFQEYPVCTVREVMDSVRQQKLPFEEQFSLSKQYIGSFWKSLISEISDDVSCDASPDWINQIIEGLSQVESVFSGADHSKLYETFLEAFHTHWNP</sequence>
<reference evidence="2" key="1">
    <citation type="submission" date="2017-04" db="EMBL/GenBank/DDBJ databases">
        <title>Function of individual gut microbiota members based on whole genome sequencing of pure cultures obtained from chicken caecum.</title>
        <authorList>
            <person name="Medvecky M."/>
            <person name="Cejkova D."/>
            <person name="Polansky O."/>
            <person name="Karasova D."/>
            <person name="Kubasova T."/>
            <person name="Cizek A."/>
            <person name="Rychlik I."/>
        </authorList>
    </citation>
    <scope>NUCLEOTIDE SEQUENCE [LARGE SCALE GENOMIC DNA]</scope>
    <source>
        <strain evidence="2">An179</strain>
    </source>
</reference>
<proteinExistence type="predicted"/>